<dbReference type="AlphaFoldDB" id="A0A6M3X4I1"/>
<dbReference type="EMBL" id="MT143911">
    <property type="protein sequence ID" value="QJH92680.1"/>
    <property type="molecule type" value="Genomic_DNA"/>
</dbReference>
<organism evidence="3">
    <name type="scientific">viral metagenome</name>
    <dbReference type="NCBI Taxonomy" id="1070528"/>
    <lineage>
        <taxon>unclassified sequences</taxon>
        <taxon>metagenomes</taxon>
        <taxon>organismal metagenomes</taxon>
    </lineage>
</organism>
<evidence type="ECO:0000313" key="2">
    <source>
        <dbReference type="EMBL" id="QJB02761.1"/>
    </source>
</evidence>
<name>A0A6M3X4I1_9ZZZZ</name>
<evidence type="ECO:0000313" key="1">
    <source>
        <dbReference type="EMBL" id="QJA77477.1"/>
    </source>
</evidence>
<accession>A0A6M3X4I1</accession>
<dbReference type="EMBL" id="MT142284">
    <property type="protein sequence ID" value="QJA77477.1"/>
    <property type="molecule type" value="Genomic_DNA"/>
</dbReference>
<reference evidence="3" key="1">
    <citation type="submission" date="2020-03" db="EMBL/GenBank/DDBJ databases">
        <title>The deep terrestrial virosphere.</title>
        <authorList>
            <person name="Holmfeldt K."/>
            <person name="Nilsson E."/>
            <person name="Simone D."/>
            <person name="Lopez-Fernandez M."/>
            <person name="Wu X."/>
            <person name="de Brujin I."/>
            <person name="Lundin D."/>
            <person name="Andersson A."/>
            <person name="Bertilsson S."/>
            <person name="Dopson M."/>
        </authorList>
    </citation>
    <scope>NUCLEOTIDE SEQUENCE</scope>
    <source>
        <strain evidence="3">MM171A02554</strain>
        <strain evidence="2">MM171B01072</strain>
        <strain evidence="1">MM415A01300</strain>
    </source>
</reference>
<protein>
    <submittedName>
        <fullName evidence="3">Uncharacterized protein</fullName>
    </submittedName>
</protein>
<gene>
    <name evidence="3" type="ORF">MM171A02554_0004</name>
    <name evidence="2" type="ORF">MM171B01072_0004</name>
    <name evidence="1" type="ORF">MM415A01300_0022</name>
</gene>
<sequence length="57" mass="6716">MLKNELDVLVITHNTCIAFEYLTPKKQEYFVRQLRMIEREICAAAQSAKQKTEREGE</sequence>
<proteinExistence type="predicted"/>
<dbReference type="EMBL" id="MT143806">
    <property type="protein sequence ID" value="QJB02761.1"/>
    <property type="molecule type" value="Genomic_DNA"/>
</dbReference>
<evidence type="ECO:0000313" key="3">
    <source>
        <dbReference type="EMBL" id="QJH92680.1"/>
    </source>
</evidence>